<keyword evidence="3" id="KW-1185">Reference proteome</keyword>
<dbReference type="AlphaFoldDB" id="A0A4Z1FCF2"/>
<organism evidence="2 3">
    <name type="scientific">Botrytis paeoniae</name>
    <dbReference type="NCBI Taxonomy" id="278948"/>
    <lineage>
        <taxon>Eukaryota</taxon>
        <taxon>Fungi</taxon>
        <taxon>Dikarya</taxon>
        <taxon>Ascomycota</taxon>
        <taxon>Pezizomycotina</taxon>
        <taxon>Leotiomycetes</taxon>
        <taxon>Helotiales</taxon>
        <taxon>Sclerotiniaceae</taxon>
        <taxon>Botrytis</taxon>
    </lineage>
</organism>
<feature type="compositionally biased region" description="Low complexity" evidence="1">
    <location>
        <begin position="88"/>
        <end position="104"/>
    </location>
</feature>
<evidence type="ECO:0000313" key="2">
    <source>
        <dbReference type="EMBL" id="TGO22186.1"/>
    </source>
</evidence>
<feature type="region of interest" description="Disordered" evidence="1">
    <location>
        <begin position="188"/>
        <end position="207"/>
    </location>
</feature>
<comment type="caution">
    <text evidence="2">The sequence shown here is derived from an EMBL/GenBank/DDBJ whole genome shotgun (WGS) entry which is preliminary data.</text>
</comment>
<sequence length="344" mass="38660">MDYSNGLGISFGTNNSEFEERDGDYEEAIESDNDHQVHHGQQMEDNGETSGDQTSFESQLADPDITPRPNSSYQNQFTPINQTSSNAQTQSYSQPYQYSQPSTSFHPLENNEHLQGQMNAILASQNDYGQAIPQSLQFGADPQFNNHGHPDYGFQNMSNQTRMDTQHGFGSSGMQSQQFTQNNNQQYMSPASMQHQEDSGNSPSYNLQTYRNLYRNQEDFSEVSDCLSFQPKPGCLRLSRFRPVRSNTNQIQRNQLGDQAQSSSSARQGAISNNSNKSSGRTPAKNGKGPQEERYWNGFDTHRSMWPVQHHIIKNILPGSCISHFTPGEQEGVITMMQSLGLDN</sequence>
<name>A0A4Z1FCF2_9HELO</name>
<accession>A0A4Z1FCF2</accession>
<feature type="region of interest" description="Disordered" evidence="1">
    <location>
        <begin position="250"/>
        <end position="295"/>
    </location>
</feature>
<feature type="compositionally biased region" description="Polar residues" evidence="1">
    <location>
        <begin position="48"/>
        <end position="58"/>
    </location>
</feature>
<reference evidence="2 3" key="1">
    <citation type="submission" date="2017-12" db="EMBL/GenBank/DDBJ databases">
        <title>Comparative genomics of Botrytis spp.</title>
        <authorList>
            <person name="Valero-Jimenez C.A."/>
            <person name="Tapia P."/>
            <person name="Veloso J."/>
            <person name="Silva-Moreno E."/>
            <person name="Staats M."/>
            <person name="Valdes J.H."/>
            <person name="Van Kan J.A.L."/>
        </authorList>
    </citation>
    <scope>NUCLEOTIDE SEQUENCE [LARGE SCALE GENOMIC DNA]</scope>
    <source>
        <strain evidence="2 3">Bp0003</strain>
    </source>
</reference>
<dbReference type="Proteomes" id="UP000297910">
    <property type="component" value="Unassembled WGS sequence"/>
</dbReference>
<gene>
    <name evidence="2" type="ORF">BPAE_0178g00030</name>
</gene>
<dbReference type="EMBL" id="PQXI01000178">
    <property type="protein sequence ID" value="TGO22186.1"/>
    <property type="molecule type" value="Genomic_DNA"/>
</dbReference>
<evidence type="ECO:0000256" key="1">
    <source>
        <dbReference type="SAM" id="MobiDB-lite"/>
    </source>
</evidence>
<feature type="region of interest" description="Disordered" evidence="1">
    <location>
        <begin position="1"/>
        <end position="105"/>
    </location>
</feature>
<feature type="compositionally biased region" description="Polar residues" evidence="1">
    <location>
        <begin position="68"/>
        <end position="87"/>
    </location>
</feature>
<proteinExistence type="predicted"/>
<feature type="compositionally biased region" description="Low complexity" evidence="1">
    <location>
        <begin position="259"/>
        <end position="272"/>
    </location>
</feature>
<evidence type="ECO:0000313" key="3">
    <source>
        <dbReference type="Proteomes" id="UP000297910"/>
    </source>
</evidence>
<protein>
    <submittedName>
        <fullName evidence="2">Uncharacterized protein</fullName>
    </submittedName>
</protein>
<feature type="compositionally biased region" description="Acidic residues" evidence="1">
    <location>
        <begin position="17"/>
        <end position="31"/>
    </location>
</feature>